<dbReference type="SUPFAM" id="SSF140683">
    <property type="entry name" value="SP0561-like"/>
    <property type="match status" value="1"/>
</dbReference>
<reference evidence="1" key="1">
    <citation type="journal article" date="2020" name="mSystems">
        <title>Genome- and Community-Level Interaction Insights into Carbon Utilization and Element Cycling Functions of Hydrothermarchaeota in Hydrothermal Sediment.</title>
        <authorList>
            <person name="Zhou Z."/>
            <person name="Liu Y."/>
            <person name="Xu W."/>
            <person name="Pan J."/>
            <person name="Luo Z.H."/>
            <person name="Li M."/>
        </authorList>
    </citation>
    <scope>NUCLEOTIDE SEQUENCE [LARGE SCALE GENOMIC DNA]</scope>
    <source>
        <strain evidence="1">SpSt-186</strain>
    </source>
</reference>
<evidence type="ECO:0000313" key="1">
    <source>
        <dbReference type="EMBL" id="HEQ88733.1"/>
    </source>
</evidence>
<comment type="caution">
    <text evidence="1">The sequence shown here is derived from an EMBL/GenBank/DDBJ whole genome shotgun (WGS) entry which is preliminary data.</text>
</comment>
<dbReference type="AlphaFoldDB" id="A0A7V2EFS4"/>
<name>A0A7V2EFS4_9BACT</name>
<protein>
    <submittedName>
        <fullName evidence="1">DUF1858 domain-containing protein</fullName>
    </submittedName>
</protein>
<dbReference type="EMBL" id="DSHW01000371">
    <property type="protein sequence ID" value="HEQ88733.1"/>
    <property type="molecule type" value="Genomic_DNA"/>
</dbReference>
<dbReference type="InterPro" id="IPR038062">
    <property type="entry name" value="ScdA-like_N_sf"/>
</dbReference>
<proteinExistence type="predicted"/>
<gene>
    <name evidence="1" type="ORF">ENP06_04900</name>
</gene>
<accession>A0A7V2EFS4</accession>
<organism evidence="1">
    <name type="scientific">Thermoanaerobaculum aquaticum</name>
    <dbReference type="NCBI Taxonomy" id="1312852"/>
    <lineage>
        <taxon>Bacteria</taxon>
        <taxon>Pseudomonadati</taxon>
        <taxon>Acidobacteriota</taxon>
        <taxon>Thermoanaerobaculia</taxon>
        <taxon>Thermoanaerobaculales</taxon>
        <taxon>Thermoanaerobaculaceae</taxon>
        <taxon>Thermoanaerobaculum</taxon>
    </lineage>
</organism>
<sequence>MNMKPLTPDITVEELIEQIPEAPGVLRRFGIICIQCGEPVWGTLGELAKEKGITDLTEVLRALNEARKTKEG</sequence>
<dbReference type="Gene3D" id="1.10.3910.10">
    <property type="entry name" value="SP0561-like"/>
    <property type="match status" value="1"/>
</dbReference>